<accession>A0A6A4HRG9</accession>
<dbReference type="GO" id="GO:0005643">
    <property type="term" value="C:nuclear pore"/>
    <property type="evidence" value="ECO:0007669"/>
    <property type="project" value="UniProtKB-SubCell"/>
</dbReference>
<dbReference type="GO" id="GO:0016973">
    <property type="term" value="P:poly(A)+ mRNA export from nucleus"/>
    <property type="evidence" value="ECO:0007669"/>
    <property type="project" value="TreeGrafter"/>
</dbReference>
<keyword evidence="4" id="KW-0813">Transport</keyword>
<keyword evidence="4" id="KW-0509">mRNA transport</keyword>
<keyword evidence="4" id="KW-0472">Membrane</keyword>
<evidence type="ECO:0000313" key="7">
    <source>
        <dbReference type="Proteomes" id="UP000799118"/>
    </source>
</evidence>
<evidence type="ECO:0000313" key="6">
    <source>
        <dbReference type="EMBL" id="KAE9401039.1"/>
    </source>
</evidence>
<feature type="compositionally biased region" description="Low complexity" evidence="5">
    <location>
        <begin position="728"/>
        <end position="750"/>
    </location>
</feature>
<dbReference type="PANTHER" id="PTHR11225:SF4">
    <property type="entry name" value="NUCLEAR PORE COMPLEX PROTEIN NUP93"/>
    <property type="match status" value="1"/>
</dbReference>
<reference evidence="6" key="1">
    <citation type="journal article" date="2019" name="Environ. Microbiol.">
        <title>Fungal ecological strategies reflected in gene transcription - a case study of two litter decomposers.</title>
        <authorList>
            <person name="Barbi F."/>
            <person name="Kohler A."/>
            <person name="Barry K."/>
            <person name="Baskaran P."/>
            <person name="Daum C."/>
            <person name="Fauchery L."/>
            <person name="Ihrmark K."/>
            <person name="Kuo A."/>
            <person name="LaButti K."/>
            <person name="Lipzen A."/>
            <person name="Morin E."/>
            <person name="Grigoriev I.V."/>
            <person name="Henrissat B."/>
            <person name="Lindahl B."/>
            <person name="Martin F."/>
        </authorList>
    </citation>
    <scope>NUCLEOTIDE SEQUENCE</scope>
    <source>
        <strain evidence="6">JB14</strain>
    </source>
</reference>
<dbReference type="GO" id="GO:0017056">
    <property type="term" value="F:structural constituent of nuclear pore"/>
    <property type="evidence" value="ECO:0007669"/>
    <property type="project" value="InterPro"/>
</dbReference>
<dbReference type="InterPro" id="IPR007231">
    <property type="entry name" value="Nucleoporin_int_Nup93/Nic96"/>
</dbReference>
<dbReference type="PANTHER" id="PTHR11225">
    <property type="entry name" value="NUCLEAR PORE COMPLEX PROTEIN NUP93 NUCLEOPORIN NUP93 DEAD EYE PROTEIN"/>
    <property type="match status" value="1"/>
</dbReference>
<keyword evidence="7" id="KW-1185">Reference proteome</keyword>
<feature type="region of interest" description="Disordered" evidence="5">
    <location>
        <begin position="726"/>
        <end position="753"/>
    </location>
</feature>
<gene>
    <name evidence="6" type="ORF">BT96DRAFT_965073</name>
</gene>
<dbReference type="Proteomes" id="UP000799118">
    <property type="component" value="Unassembled WGS sequence"/>
</dbReference>
<dbReference type="GO" id="GO:0006606">
    <property type="term" value="P:protein import into nucleus"/>
    <property type="evidence" value="ECO:0007669"/>
    <property type="project" value="TreeGrafter"/>
</dbReference>
<sequence length="919" mass="99942">MSDLSSVLAASKDLNSHLNKSDLPSVHLSLEQIEAQSRRLVSKHRTGDTDKANYLLAQASIDSSALTQSIAHLTTTFTSSSLQPLQDTDVSGFLRHAHEQNIVKTIEEGRRETVEDFYLMLEDRTNREWEAKKKRVFDELGVRVASKPTSTKVTSSTSAPLSLQMHTKMLAYDRTITSLNAARLRGTSYPLIHALISTASPQHAFIHQLCRQFEHSGAHILNAPQFERKYAKAYLSSTLGPQIAKGARQALEEQYLDIIQRTVQSHPTQAQLGGDPSISNLVRAFCAVRFYRGGEWHSGGELVAGVPLWPWVFFLVRIGEVTEALRVLNDRRDAVEAKDPGFIDAFSIWCESRTVPKTVKTHLANVYPHQSQDPFKLALYKLIARLDVGRRSVPNVTNTIEDWLWFQFAMVDDAEELNALTSVLLAYGERHFGANLWSSVLVMCGQFERAVASLWEHPDTQVEAVHLAIALAYHGLLRVSSKAETTEMGVLTLSPPSSIPSLALPTLIWRYIRQFVKMDPKEALQYVYILPLSSDSTSPVGQEQLEAAWELVRRIIVLGNSGPSTNTNGNTNSALAWEELVGGVRPDGTRFSGVLQNHLPLLHLSPSSPSSNFPSSVTPSSQTHSYTTTILLPTASLLLSNDRLPEAIKLYDLAGEYDLVVGCLADALGRVVINLGSFGSSSGAAFVGAGSGSVLGNGGEDGRTRDHELEKTAREILGVYERLGRGTGSSSLSSSTSGLSSSMGHSPSSSNAPKNRLACIQLLKILDAAERGKEGHVERALEVLEGTGLIPIDEGVVGTGSASSSAGARTAGGQATGGDLDVVKITRKAEEFSSLHESVQRCLPVYMVLCMDALVAVAQRVKGGGGAFHSSQSQHHLTLTLSLLRKKSRAVMVYAGLLKYRMSPEVYGYLSRGDVEVAL</sequence>
<organism evidence="6 7">
    <name type="scientific">Gymnopus androsaceus JB14</name>
    <dbReference type="NCBI Taxonomy" id="1447944"/>
    <lineage>
        <taxon>Eukaryota</taxon>
        <taxon>Fungi</taxon>
        <taxon>Dikarya</taxon>
        <taxon>Basidiomycota</taxon>
        <taxon>Agaricomycotina</taxon>
        <taxon>Agaricomycetes</taxon>
        <taxon>Agaricomycetidae</taxon>
        <taxon>Agaricales</taxon>
        <taxon>Marasmiineae</taxon>
        <taxon>Omphalotaceae</taxon>
        <taxon>Gymnopus</taxon>
    </lineage>
</organism>
<keyword evidence="3 4" id="KW-0539">Nucleus</keyword>
<keyword evidence="4" id="KW-0906">Nuclear pore complex</keyword>
<protein>
    <recommendedName>
        <fullName evidence="4">Nuclear pore protein</fullName>
    </recommendedName>
</protein>
<name>A0A6A4HRG9_9AGAR</name>
<keyword evidence="4" id="KW-0653">Protein transport</keyword>
<comment type="similarity">
    <text evidence="2 4">Belongs to the nucleoporin interacting component (NIC) family.</text>
</comment>
<evidence type="ECO:0000256" key="5">
    <source>
        <dbReference type="SAM" id="MobiDB-lite"/>
    </source>
</evidence>
<evidence type="ECO:0000256" key="3">
    <source>
        <dbReference type="ARBA" id="ARBA00023242"/>
    </source>
</evidence>
<comment type="subcellular location">
    <subcellularLocation>
        <location evidence="1">Nucleus envelope</location>
    </subcellularLocation>
    <subcellularLocation>
        <location evidence="4">Nucleus</location>
        <location evidence="4">Nuclear pore complex</location>
    </subcellularLocation>
</comment>
<dbReference type="AlphaFoldDB" id="A0A6A4HRG9"/>
<evidence type="ECO:0000256" key="2">
    <source>
        <dbReference type="ARBA" id="ARBA00010186"/>
    </source>
</evidence>
<keyword evidence="4" id="KW-0811">Translocation</keyword>
<dbReference type="EMBL" id="ML769450">
    <property type="protein sequence ID" value="KAE9401039.1"/>
    <property type="molecule type" value="Genomic_DNA"/>
</dbReference>
<dbReference type="OrthoDB" id="1918363at2759"/>
<dbReference type="Pfam" id="PF04097">
    <property type="entry name" value="Nic96"/>
    <property type="match status" value="1"/>
</dbReference>
<evidence type="ECO:0000256" key="4">
    <source>
        <dbReference type="RuleBase" id="RU364035"/>
    </source>
</evidence>
<proteinExistence type="inferred from homology"/>
<evidence type="ECO:0000256" key="1">
    <source>
        <dbReference type="ARBA" id="ARBA00004259"/>
    </source>
</evidence>